<proteinExistence type="predicted"/>
<dbReference type="SUPFAM" id="SSF56112">
    <property type="entry name" value="Protein kinase-like (PK-like)"/>
    <property type="match status" value="1"/>
</dbReference>
<dbReference type="Proteomes" id="UP000805614">
    <property type="component" value="Unassembled WGS sequence"/>
</dbReference>
<feature type="compositionally biased region" description="Polar residues" evidence="7">
    <location>
        <begin position="356"/>
        <end position="370"/>
    </location>
</feature>
<keyword evidence="10" id="KW-1185">Reference proteome</keyword>
<keyword evidence="2 9" id="KW-0723">Serine/threonine-protein kinase</keyword>
<organism evidence="9 10">
    <name type="scientific">Actinomadura alba</name>
    <dbReference type="NCBI Taxonomy" id="406431"/>
    <lineage>
        <taxon>Bacteria</taxon>
        <taxon>Bacillati</taxon>
        <taxon>Actinomycetota</taxon>
        <taxon>Actinomycetes</taxon>
        <taxon>Streptosporangiales</taxon>
        <taxon>Thermomonosporaceae</taxon>
        <taxon>Actinomadura</taxon>
    </lineage>
</organism>
<evidence type="ECO:0000313" key="9">
    <source>
        <dbReference type="EMBL" id="MBC6466477.1"/>
    </source>
</evidence>
<evidence type="ECO:0000256" key="4">
    <source>
        <dbReference type="ARBA" id="ARBA00022741"/>
    </source>
</evidence>
<keyword evidence="3" id="KW-0808">Transferase</keyword>
<dbReference type="PANTHER" id="PTHR43289:SF6">
    <property type="entry name" value="SERINE_THREONINE-PROTEIN KINASE NEKL-3"/>
    <property type="match status" value="1"/>
</dbReference>
<feature type="compositionally biased region" description="Basic residues" evidence="7">
    <location>
        <begin position="384"/>
        <end position="400"/>
    </location>
</feature>
<sequence>MLGNRYRLIERVAAGGQGEVWRAEDTALGRQVAVKLLRAEYADSVEFRDRFHREARHAARLSHPGVAQLFDYDDGTSDTPPYLVMEYVDGESLSATIARDAPLSPEHVLDVLAAVASALAVAHAAGLVHRDIKPGNLLLGRDGSIKITDFGIARAVDAIPLTRTGTLLGTPLYLAPEQASGMQATTASDLYALGIIAFESLTGRPPYQGPAAAVLLAHRDAPLPTLPAAVPSGLRDLVLSLTAKNPAMRPADAAAVADRAARLRAEPTPAIPDRSRAGGRPTAFSAPTVVGHSFTHAEPAGRPVRTATQVLAHPAAQEPPRLHRRLPLVLGGLAIALLAAVLGSLARPSAPAHQPTVIQSQPAPTTSHTPENALRESPTVHQKPVPRPKGHRAKPHKRRK</sequence>
<dbReference type="InterPro" id="IPR000719">
    <property type="entry name" value="Prot_kinase_dom"/>
</dbReference>
<dbReference type="GO" id="GO:0004674">
    <property type="term" value="F:protein serine/threonine kinase activity"/>
    <property type="evidence" value="ECO:0007669"/>
    <property type="project" value="UniProtKB-KW"/>
</dbReference>
<evidence type="ECO:0000256" key="1">
    <source>
        <dbReference type="ARBA" id="ARBA00012513"/>
    </source>
</evidence>
<feature type="domain" description="Protein kinase" evidence="8">
    <location>
        <begin position="6"/>
        <end position="263"/>
    </location>
</feature>
<dbReference type="PANTHER" id="PTHR43289">
    <property type="entry name" value="MITOGEN-ACTIVATED PROTEIN KINASE KINASE KINASE 20-RELATED"/>
    <property type="match status" value="1"/>
</dbReference>
<dbReference type="SMART" id="SM00220">
    <property type="entry name" value="S_TKc"/>
    <property type="match status" value="1"/>
</dbReference>
<dbReference type="CDD" id="cd14014">
    <property type="entry name" value="STKc_PknB_like"/>
    <property type="match status" value="1"/>
</dbReference>
<dbReference type="RefSeq" id="WP_187243485.1">
    <property type="nucleotide sequence ID" value="NZ_BAAAOK010000009.1"/>
</dbReference>
<name>A0ABR7LNP2_9ACTN</name>
<evidence type="ECO:0000313" key="10">
    <source>
        <dbReference type="Proteomes" id="UP000805614"/>
    </source>
</evidence>
<accession>A0ABR7LNP2</accession>
<keyword evidence="4" id="KW-0547">Nucleotide-binding</keyword>
<protein>
    <recommendedName>
        <fullName evidence="1">non-specific serine/threonine protein kinase</fullName>
        <ecNumber evidence="1">2.7.11.1</ecNumber>
    </recommendedName>
</protein>
<dbReference type="Gene3D" id="1.10.510.10">
    <property type="entry name" value="Transferase(Phosphotransferase) domain 1"/>
    <property type="match status" value="1"/>
</dbReference>
<dbReference type="InterPro" id="IPR011009">
    <property type="entry name" value="Kinase-like_dom_sf"/>
</dbReference>
<dbReference type="EC" id="2.7.11.1" evidence="1"/>
<evidence type="ECO:0000256" key="6">
    <source>
        <dbReference type="ARBA" id="ARBA00022840"/>
    </source>
</evidence>
<gene>
    <name evidence="9" type="ORF">HKK74_13310</name>
</gene>
<comment type="caution">
    <text evidence="9">The sequence shown here is derived from an EMBL/GenBank/DDBJ whole genome shotgun (WGS) entry which is preliminary data.</text>
</comment>
<keyword evidence="6" id="KW-0067">ATP-binding</keyword>
<dbReference type="EMBL" id="JABVEC010000008">
    <property type="protein sequence ID" value="MBC6466477.1"/>
    <property type="molecule type" value="Genomic_DNA"/>
</dbReference>
<keyword evidence="5 9" id="KW-0418">Kinase</keyword>
<dbReference type="Gene3D" id="3.30.200.20">
    <property type="entry name" value="Phosphorylase Kinase, domain 1"/>
    <property type="match status" value="1"/>
</dbReference>
<reference evidence="9 10" key="1">
    <citation type="submission" date="2020-06" db="EMBL/GenBank/DDBJ databases">
        <title>Actinomadura xiongansis sp. nov., isolated from soil of Baiyangdian.</title>
        <authorList>
            <person name="Zhang X."/>
        </authorList>
    </citation>
    <scope>NUCLEOTIDE SEQUENCE [LARGE SCALE GENOMIC DNA]</scope>
    <source>
        <strain evidence="9 10">HBUM206468</strain>
    </source>
</reference>
<dbReference type="InterPro" id="IPR008271">
    <property type="entry name" value="Ser/Thr_kinase_AS"/>
</dbReference>
<dbReference type="PROSITE" id="PS00108">
    <property type="entry name" value="PROTEIN_KINASE_ST"/>
    <property type="match status" value="1"/>
</dbReference>
<evidence type="ECO:0000256" key="5">
    <source>
        <dbReference type="ARBA" id="ARBA00022777"/>
    </source>
</evidence>
<dbReference type="Pfam" id="PF00069">
    <property type="entry name" value="Pkinase"/>
    <property type="match status" value="1"/>
</dbReference>
<evidence type="ECO:0000256" key="3">
    <source>
        <dbReference type="ARBA" id="ARBA00022679"/>
    </source>
</evidence>
<evidence type="ECO:0000256" key="2">
    <source>
        <dbReference type="ARBA" id="ARBA00022527"/>
    </source>
</evidence>
<evidence type="ECO:0000259" key="8">
    <source>
        <dbReference type="PROSITE" id="PS50011"/>
    </source>
</evidence>
<feature type="region of interest" description="Disordered" evidence="7">
    <location>
        <begin position="352"/>
        <end position="400"/>
    </location>
</feature>
<evidence type="ECO:0000256" key="7">
    <source>
        <dbReference type="SAM" id="MobiDB-lite"/>
    </source>
</evidence>
<dbReference type="PROSITE" id="PS50011">
    <property type="entry name" value="PROTEIN_KINASE_DOM"/>
    <property type="match status" value="1"/>
</dbReference>